<evidence type="ECO:0000313" key="3">
    <source>
        <dbReference type="Proteomes" id="UP001189429"/>
    </source>
</evidence>
<evidence type="ECO:0000313" key="2">
    <source>
        <dbReference type="EMBL" id="CAK0822434.1"/>
    </source>
</evidence>
<dbReference type="Proteomes" id="UP001189429">
    <property type="component" value="Unassembled WGS sequence"/>
</dbReference>
<proteinExistence type="predicted"/>
<protein>
    <submittedName>
        <fullName evidence="2">Uncharacterized protein</fullName>
    </submittedName>
</protein>
<dbReference type="EMBL" id="CAUYUJ010007949">
    <property type="protein sequence ID" value="CAK0822434.1"/>
    <property type="molecule type" value="Genomic_DNA"/>
</dbReference>
<feature type="non-terminal residue" evidence="2">
    <location>
        <position position="316"/>
    </location>
</feature>
<feature type="region of interest" description="Disordered" evidence="1">
    <location>
        <begin position="271"/>
        <end position="316"/>
    </location>
</feature>
<reference evidence="2" key="1">
    <citation type="submission" date="2023-10" db="EMBL/GenBank/DDBJ databases">
        <authorList>
            <person name="Chen Y."/>
            <person name="Shah S."/>
            <person name="Dougan E. K."/>
            <person name="Thang M."/>
            <person name="Chan C."/>
        </authorList>
    </citation>
    <scope>NUCLEOTIDE SEQUENCE [LARGE SCALE GENOMIC DNA]</scope>
</reference>
<name>A0ABN9RT15_9DINO</name>
<gene>
    <name evidence="2" type="ORF">PCOR1329_LOCUS23471</name>
</gene>
<evidence type="ECO:0000256" key="1">
    <source>
        <dbReference type="SAM" id="MobiDB-lite"/>
    </source>
</evidence>
<accession>A0ABN9RT15</accession>
<feature type="non-terminal residue" evidence="2">
    <location>
        <position position="1"/>
    </location>
</feature>
<organism evidence="2 3">
    <name type="scientific">Prorocentrum cordatum</name>
    <dbReference type="NCBI Taxonomy" id="2364126"/>
    <lineage>
        <taxon>Eukaryota</taxon>
        <taxon>Sar</taxon>
        <taxon>Alveolata</taxon>
        <taxon>Dinophyceae</taxon>
        <taxon>Prorocentrales</taxon>
        <taxon>Prorocentraceae</taxon>
        <taxon>Prorocentrum</taxon>
    </lineage>
</organism>
<comment type="caution">
    <text evidence="2">The sequence shown here is derived from an EMBL/GenBank/DDBJ whole genome shotgun (WGS) entry which is preliminary data.</text>
</comment>
<feature type="compositionally biased region" description="Low complexity" evidence="1">
    <location>
        <begin position="291"/>
        <end position="300"/>
    </location>
</feature>
<keyword evidence="3" id="KW-1185">Reference proteome</keyword>
<sequence>GAEAQPFQSFCAGARAVLVALCDGKGPRTAAANGAAPPVQAALAQLQQGIDDFAALSREVWELHAYFVFLDIKGDSALLETVATQLCKTLRCSAKSLIACTERTERWVEEALVMLAKQDGSEMLQKRHAAALNQWRLAWVELMRQAPELQRRLAFRDEEEEPGEWFWARYFQRVCSVTWADFISGFQDFYLRGHCPVDIADQLRAELDPRFSHIIRYSDWKSLAGGHPDVVGLIDSLLDKALAEVAERIYRRQPLDHGHLLGEAALQASPVAEAGPSAPQPDSERSSPWCPAGVGAVGPVEVDRAKGGALGDAEDP</sequence>